<keyword evidence="3" id="KW-1185">Reference proteome</keyword>
<feature type="region of interest" description="Disordered" evidence="1">
    <location>
        <begin position="141"/>
        <end position="218"/>
    </location>
</feature>
<accession>A0A3M7SY06</accession>
<evidence type="ECO:0000313" key="3">
    <source>
        <dbReference type="Proteomes" id="UP000276133"/>
    </source>
</evidence>
<name>A0A3M7SY06_BRAPC</name>
<dbReference type="EMBL" id="REGN01000604">
    <property type="protein sequence ID" value="RNA40701.1"/>
    <property type="molecule type" value="Genomic_DNA"/>
</dbReference>
<proteinExistence type="predicted"/>
<feature type="compositionally biased region" description="Basic and acidic residues" evidence="1">
    <location>
        <begin position="141"/>
        <end position="152"/>
    </location>
</feature>
<sequence>MSPPNLNLESSVSQSLFDELFAHSIQMMGHSKKKLFSHPKSVQFKKKIIFHSKTSHYKRIFLLFKEKKYYFFIQKLSITVHFIKKRIDKNTNRMQGDYYNFSQGPATGTANGYAAYGGYMPYGYPLPAPTVVNNKPLEKIKRQKQRSADGRKHQMASNSTDESIHLVRSRKTGESAPSRYDSDGKKRSHSGNSLAQQAAQLSSDDAHLRQRSHSDPRS</sequence>
<organism evidence="2 3">
    <name type="scientific">Brachionus plicatilis</name>
    <name type="common">Marine rotifer</name>
    <name type="synonym">Brachionus muelleri</name>
    <dbReference type="NCBI Taxonomy" id="10195"/>
    <lineage>
        <taxon>Eukaryota</taxon>
        <taxon>Metazoa</taxon>
        <taxon>Spiralia</taxon>
        <taxon>Gnathifera</taxon>
        <taxon>Rotifera</taxon>
        <taxon>Eurotatoria</taxon>
        <taxon>Monogononta</taxon>
        <taxon>Pseudotrocha</taxon>
        <taxon>Ploima</taxon>
        <taxon>Brachionidae</taxon>
        <taxon>Brachionus</taxon>
    </lineage>
</organism>
<gene>
    <name evidence="2" type="ORF">BpHYR1_037119</name>
</gene>
<comment type="caution">
    <text evidence="2">The sequence shown here is derived from an EMBL/GenBank/DDBJ whole genome shotgun (WGS) entry which is preliminary data.</text>
</comment>
<feature type="compositionally biased region" description="Low complexity" evidence="1">
    <location>
        <begin position="193"/>
        <end position="203"/>
    </location>
</feature>
<evidence type="ECO:0000256" key="1">
    <source>
        <dbReference type="SAM" id="MobiDB-lite"/>
    </source>
</evidence>
<feature type="non-terminal residue" evidence="2">
    <location>
        <position position="218"/>
    </location>
</feature>
<dbReference type="AlphaFoldDB" id="A0A3M7SY06"/>
<reference evidence="2 3" key="1">
    <citation type="journal article" date="2018" name="Sci. Rep.">
        <title>Genomic signatures of local adaptation to the degree of environmental predictability in rotifers.</title>
        <authorList>
            <person name="Franch-Gras L."/>
            <person name="Hahn C."/>
            <person name="Garcia-Roger E.M."/>
            <person name="Carmona M.J."/>
            <person name="Serra M."/>
            <person name="Gomez A."/>
        </authorList>
    </citation>
    <scope>NUCLEOTIDE SEQUENCE [LARGE SCALE GENOMIC DNA]</scope>
    <source>
        <strain evidence="2">HYR1</strain>
    </source>
</reference>
<protein>
    <submittedName>
        <fullName evidence="2">Uncharacterized protein</fullName>
    </submittedName>
</protein>
<feature type="compositionally biased region" description="Basic and acidic residues" evidence="1">
    <location>
        <begin position="204"/>
        <end position="218"/>
    </location>
</feature>
<dbReference type="Proteomes" id="UP000276133">
    <property type="component" value="Unassembled WGS sequence"/>
</dbReference>
<evidence type="ECO:0000313" key="2">
    <source>
        <dbReference type="EMBL" id="RNA40701.1"/>
    </source>
</evidence>